<accession>A0A1B6ETF6</accession>
<dbReference type="EMBL" id="GECZ01028530">
    <property type="protein sequence ID" value="JAS41239.1"/>
    <property type="molecule type" value="Transcribed_RNA"/>
</dbReference>
<evidence type="ECO:0000313" key="2">
    <source>
        <dbReference type="EMBL" id="JAS41239.1"/>
    </source>
</evidence>
<sequence>MSRPYVNKFTLRGLKRLYELWPVVFISAGDCVLIASSTAWQMNTRDITVNKRRKPINERVDLLNPKALKLAVIQYPPQPVPELHSIYQTMDAEHARRARELEAIRKTKKKRS</sequence>
<keyword evidence="1" id="KW-0472">Membrane</keyword>
<organism evidence="2">
    <name type="scientific">Cuerna arida</name>
    <dbReference type="NCBI Taxonomy" id="1464854"/>
    <lineage>
        <taxon>Eukaryota</taxon>
        <taxon>Metazoa</taxon>
        <taxon>Ecdysozoa</taxon>
        <taxon>Arthropoda</taxon>
        <taxon>Hexapoda</taxon>
        <taxon>Insecta</taxon>
        <taxon>Pterygota</taxon>
        <taxon>Neoptera</taxon>
        <taxon>Paraneoptera</taxon>
        <taxon>Hemiptera</taxon>
        <taxon>Auchenorrhyncha</taxon>
        <taxon>Membracoidea</taxon>
        <taxon>Cicadellidae</taxon>
        <taxon>Cicadellinae</taxon>
        <taxon>Proconiini</taxon>
        <taxon>Cuerna</taxon>
    </lineage>
</organism>
<keyword evidence="1" id="KW-1133">Transmembrane helix</keyword>
<dbReference type="AlphaFoldDB" id="A0A1B6ETF6"/>
<gene>
    <name evidence="2" type="ORF">g.2471</name>
</gene>
<keyword evidence="1" id="KW-0812">Transmembrane</keyword>
<feature type="transmembrane region" description="Helical" evidence="1">
    <location>
        <begin position="20"/>
        <end position="42"/>
    </location>
</feature>
<reference evidence="2" key="1">
    <citation type="submission" date="2015-11" db="EMBL/GenBank/DDBJ databases">
        <title>De novo transcriptome assembly of four potential Pierce s Disease insect vectors from Arizona vineyards.</title>
        <authorList>
            <person name="Tassone E.E."/>
        </authorList>
    </citation>
    <scope>NUCLEOTIDE SEQUENCE</scope>
</reference>
<evidence type="ECO:0000256" key="1">
    <source>
        <dbReference type="SAM" id="Phobius"/>
    </source>
</evidence>
<protein>
    <submittedName>
        <fullName evidence="2">Uncharacterized protein</fullName>
    </submittedName>
</protein>
<name>A0A1B6ETF6_9HEMI</name>
<proteinExistence type="predicted"/>